<protein>
    <submittedName>
        <fullName evidence="1">Uncharacterized protein</fullName>
    </submittedName>
</protein>
<accession>A0A8J2JX10</accession>
<reference evidence="1" key="1">
    <citation type="submission" date="2021-06" db="EMBL/GenBank/DDBJ databases">
        <authorList>
            <person name="Hodson N. C."/>
            <person name="Mongue J. A."/>
            <person name="Jaron S. K."/>
        </authorList>
    </citation>
    <scope>NUCLEOTIDE SEQUENCE</scope>
</reference>
<feature type="non-terminal residue" evidence="1">
    <location>
        <position position="1"/>
    </location>
</feature>
<organism evidence="1 2">
    <name type="scientific">Allacma fusca</name>
    <dbReference type="NCBI Taxonomy" id="39272"/>
    <lineage>
        <taxon>Eukaryota</taxon>
        <taxon>Metazoa</taxon>
        <taxon>Ecdysozoa</taxon>
        <taxon>Arthropoda</taxon>
        <taxon>Hexapoda</taxon>
        <taxon>Collembola</taxon>
        <taxon>Symphypleona</taxon>
        <taxon>Sminthuridae</taxon>
        <taxon>Allacma</taxon>
    </lineage>
</organism>
<proteinExistence type="predicted"/>
<dbReference type="EMBL" id="CAJVCH010163328">
    <property type="protein sequence ID" value="CAG7728430.1"/>
    <property type="molecule type" value="Genomic_DNA"/>
</dbReference>
<name>A0A8J2JX10_9HEXA</name>
<gene>
    <name evidence="1" type="ORF">AFUS01_LOCUS17207</name>
</gene>
<comment type="caution">
    <text evidence="1">The sequence shown here is derived from an EMBL/GenBank/DDBJ whole genome shotgun (WGS) entry which is preliminary data.</text>
</comment>
<sequence>MGIRMKKRERAVQK</sequence>
<dbReference type="Proteomes" id="UP000708208">
    <property type="component" value="Unassembled WGS sequence"/>
</dbReference>
<evidence type="ECO:0000313" key="1">
    <source>
        <dbReference type="EMBL" id="CAG7728430.1"/>
    </source>
</evidence>
<keyword evidence="2" id="KW-1185">Reference proteome</keyword>
<evidence type="ECO:0000313" key="2">
    <source>
        <dbReference type="Proteomes" id="UP000708208"/>
    </source>
</evidence>